<name>A0AAD3XWB4_NEPGR</name>
<sequence length="150" mass="17410">MEKCLASGPWFFAGHPLFHKRWNVGMPLSKEGHKTIPIWIKLFNVPVEYWTILGLSWIASAVSKPTQLDFRTAKMERLNFARICVEVSVDTELPPKIRHCPAQNSREGMESCIEVVVEYQWKPARRDFNREAGLMLPMVNLVIRPMRVIF</sequence>
<proteinExistence type="predicted"/>
<protein>
    <recommendedName>
        <fullName evidence="3">DUF4283 domain-containing protein</fullName>
    </recommendedName>
</protein>
<gene>
    <name evidence="1" type="ORF">Nepgr_021729</name>
</gene>
<dbReference type="Proteomes" id="UP001279734">
    <property type="component" value="Unassembled WGS sequence"/>
</dbReference>
<evidence type="ECO:0008006" key="3">
    <source>
        <dbReference type="Google" id="ProtNLM"/>
    </source>
</evidence>
<evidence type="ECO:0000313" key="1">
    <source>
        <dbReference type="EMBL" id="GMH19888.1"/>
    </source>
</evidence>
<keyword evidence="2" id="KW-1185">Reference proteome</keyword>
<accession>A0AAD3XWB4</accession>
<evidence type="ECO:0000313" key="2">
    <source>
        <dbReference type="Proteomes" id="UP001279734"/>
    </source>
</evidence>
<dbReference type="PANTHER" id="PTHR31286">
    <property type="entry name" value="GLYCINE-RICH CELL WALL STRUCTURAL PROTEIN 1.8-LIKE"/>
    <property type="match status" value="1"/>
</dbReference>
<reference evidence="1" key="1">
    <citation type="submission" date="2023-05" db="EMBL/GenBank/DDBJ databases">
        <title>Nepenthes gracilis genome sequencing.</title>
        <authorList>
            <person name="Fukushima K."/>
        </authorList>
    </citation>
    <scope>NUCLEOTIDE SEQUENCE</scope>
    <source>
        <strain evidence="1">SING2019-196</strain>
    </source>
</reference>
<organism evidence="1 2">
    <name type="scientific">Nepenthes gracilis</name>
    <name type="common">Slender pitcher plant</name>
    <dbReference type="NCBI Taxonomy" id="150966"/>
    <lineage>
        <taxon>Eukaryota</taxon>
        <taxon>Viridiplantae</taxon>
        <taxon>Streptophyta</taxon>
        <taxon>Embryophyta</taxon>
        <taxon>Tracheophyta</taxon>
        <taxon>Spermatophyta</taxon>
        <taxon>Magnoliopsida</taxon>
        <taxon>eudicotyledons</taxon>
        <taxon>Gunneridae</taxon>
        <taxon>Pentapetalae</taxon>
        <taxon>Caryophyllales</taxon>
        <taxon>Nepenthaceae</taxon>
        <taxon>Nepenthes</taxon>
    </lineage>
</organism>
<dbReference type="AlphaFoldDB" id="A0AAD3XWB4"/>
<dbReference type="EMBL" id="BSYO01000021">
    <property type="protein sequence ID" value="GMH19888.1"/>
    <property type="molecule type" value="Genomic_DNA"/>
</dbReference>
<dbReference type="PANTHER" id="PTHR31286:SF165">
    <property type="entry name" value="DUF4283 DOMAIN-CONTAINING PROTEIN"/>
    <property type="match status" value="1"/>
</dbReference>
<comment type="caution">
    <text evidence="1">The sequence shown here is derived from an EMBL/GenBank/DDBJ whole genome shotgun (WGS) entry which is preliminary data.</text>
</comment>
<dbReference type="InterPro" id="IPR040256">
    <property type="entry name" value="At4g02000-like"/>
</dbReference>